<keyword evidence="1" id="KW-0175">Coiled coil</keyword>
<dbReference type="PANTHER" id="PTHR12460:SF0">
    <property type="entry name" value="CID DOMAIN-CONTAINING PROTEIN-RELATED"/>
    <property type="match status" value="1"/>
</dbReference>
<feature type="region of interest" description="Disordered" evidence="2">
    <location>
        <begin position="275"/>
        <end position="420"/>
    </location>
</feature>
<keyword evidence="5" id="KW-1185">Reference proteome</keyword>
<name>A0A1E1KGH9_9HELO</name>
<evidence type="ECO:0000313" key="4">
    <source>
        <dbReference type="EMBL" id="CZS97155.1"/>
    </source>
</evidence>
<feature type="compositionally biased region" description="Acidic residues" evidence="2">
    <location>
        <begin position="409"/>
        <end position="420"/>
    </location>
</feature>
<accession>A0A1E1KGH9</accession>
<dbReference type="SMART" id="SM00582">
    <property type="entry name" value="RPR"/>
    <property type="match status" value="1"/>
</dbReference>
<dbReference type="GO" id="GO:0099122">
    <property type="term" value="F:RNA polymerase II C-terminal domain binding"/>
    <property type="evidence" value="ECO:0007669"/>
    <property type="project" value="InterPro"/>
</dbReference>
<dbReference type="InterPro" id="IPR008942">
    <property type="entry name" value="ENTH_VHS"/>
</dbReference>
<dbReference type="PANTHER" id="PTHR12460">
    <property type="entry name" value="CYCLIN-DEPENDENT KINASE INHIBITOR-RELATED PROTEIN"/>
    <property type="match status" value="1"/>
</dbReference>
<protein>
    <submittedName>
        <fullName evidence="4">Probable RTT103 Regulator of Ty1 Transposition</fullName>
    </submittedName>
</protein>
<sequence length="434" mass="47478">MAYNDDAVLAKLSALNETQESIVTVAQWVMFHRRHADRTGQLWLQRLKDSGSNKRLNLIYLANEVAQQSKARRKDDFLVAFSPVIAEATACAYKGATNEVQQKLRRVVEVWRSRQIFEIPIQESIESRIDDLDKTRSNNNRSGGSIFSSSANSVPSELQPLVTPQQTISKLVLSTKTSVNAANQDYTKLTDPNTVAPTPPVHAARLNGLLKTLANAEGAVAESIKARQLLIEGLEKILDTNRSVLASEEAQMSELQNRRAEIDNKKRDVEESIMRGFSNSNPATPVGDGSPGAQHTPMTPGQHSGSVEPDRPEVEALTPPGYPQPPAVEPIPEYDLNQNNNQNNQNNHGNNGHHMHTNGHGNHNLYQQDYTSQQSPTGAPGLDLLSSLSTTYARPASSGSAKKRKLNDEFPDLGGEDAMDGLDDEVVGILNKGL</sequence>
<evidence type="ECO:0000256" key="1">
    <source>
        <dbReference type="SAM" id="Coils"/>
    </source>
</evidence>
<dbReference type="Proteomes" id="UP000178912">
    <property type="component" value="Unassembled WGS sequence"/>
</dbReference>
<dbReference type="Gene3D" id="1.25.40.90">
    <property type="match status" value="1"/>
</dbReference>
<feature type="compositionally biased region" description="Low complexity" evidence="2">
    <location>
        <begin position="137"/>
        <end position="152"/>
    </location>
</feature>
<dbReference type="GO" id="GO:0031124">
    <property type="term" value="P:mRNA 3'-end processing"/>
    <property type="evidence" value="ECO:0007669"/>
    <property type="project" value="InterPro"/>
</dbReference>
<dbReference type="InterPro" id="IPR006569">
    <property type="entry name" value="CID_dom"/>
</dbReference>
<feature type="compositionally biased region" description="Polar residues" evidence="2">
    <location>
        <begin position="386"/>
        <end position="400"/>
    </location>
</feature>
<organism evidence="4 5">
    <name type="scientific">Rhynchosporium agropyri</name>
    <dbReference type="NCBI Taxonomy" id="914238"/>
    <lineage>
        <taxon>Eukaryota</taxon>
        <taxon>Fungi</taxon>
        <taxon>Dikarya</taxon>
        <taxon>Ascomycota</taxon>
        <taxon>Pezizomycotina</taxon>
        <taxon>Leotiomycetes</taxon>
        <taxon>Helotiales</taxon>
        <taxon>Ploettnerulaceae</taxon>
        <taxon>Rhynchosporium</taxon>
    </lineage>
</organism>
<dbReference type="CDD" id="cd17003">
    <property type="entry name" value="CID_Rtt103"/>
    <property type="match status" value="1"/>
</dbReference>
<evidence type="ECO:0000313" key="5">
    <source>
        <dbReference type="Proteomes" id="UP000178912"/>
    </source>
</evidence>
<dbReference type="AlphaFoldDB" id="A0A1E1KGH9"/>
<feature type="compositionally biased region" description="Polar residues" evidence="2">
    <location>
        <begin position="296"/>
        <end position="305"/>
    </location>
</feature>
<dbReference type="PROSITE" id="PS51391">
    <property type="entry name" value="CID"/>
    <property type="match status" value="1"/>
</dbReference>
<feature type="compositionally biased region" description="Polar residues" evidence="2">
    <location>
        <begin position="365"/>
        <end position="377"/>
    </location>
</feature>
<feature type="coiled-coil region" evidence="1">
    <location>
        <begin position="238"/>
        <end position="272"/>
    </location>
</feature>
<dbReference type="OrthoDB" id="10069473at2759"/>
<feature type="region of interest" description="Disordered" evidence="2">
    <location>
        <begin position="132"/>
        <end position="152"/>
    </location>
</feature>
<feature type="domain" description="CID" evidence="3">
    <location>
        <begin position="1"/>
        <end position="133"/>
    </location>
</feature>
<dbReference type="Pfam" id="PF04818">
    <property type="entry name" value="CID"/>
    <property type="match status" value="1"/>
</dbReference>
<reference evidence="5" key="1">
    <citation type="submission" date="2016-03" db="EMBL/GenBank/DDBJ databases">
        <authorList>
            <person name="Guldener U."/>
        </authorList>
    </citation>
    <scope>NUCLEOTIDE SEQUENCE [LARGE SCALE GENOMIC DNA]</scope>
    <source>
        <strain evidence="5">04CH-RAC-A.6.1</strain>
    </source>
</reference>
<dbReference type="FunFam" id="1.25.40.90:FF:000030">
    <property type="entry name" value="DUF618 domain protein"/>
    <property type="match status" value="1"/>
</dbReference>
<gene>
    <name evidence="4" type="ORF">RAG0_06295</name>
</gene>
<proteinExistence type="predicted"/>
<feature type="compositionally biased region" description="Low complexity" evidence="2">
    <location>
        <begin position="337"/>
        <end position="350"/>
    </location>
</feature>
<dbReference type="InterPro" id="IPR047883">
    <property type="entry name" value="Rtt103-like_CID"/>
</dbReference>
<feature type="compositionally biased region" description="Pro residues" evidence="2">
    <location>
        <begin position="320"/>
        <end position="329"/>
    </location>
</feature>
<dbReference type="EMBL" id="FJUX01000030">
    <property type="protein sequence ID" value="CZS97155.1"/>
    <property type="molecule type" value="Genomic_DNA"/>
</dbReference>
<evidence type="ECO:0000259" key="3">
    <source>
        <dbReference type="PROSITE" id="PS51391"/>
    </source>
</evidence>
<dbReference type="SUPFAM" id="SSF48464">
    <property type="entry name" value="ENTH/VHS domain"/>
    <property type="match status" value="1"/>
</dbReference>
<evidence type="ECO:0000256" key="2">
    <source>
        <dbReference type="SAM" id="MobiDB-lite"/>
    </source>
</evidence>